<proteinExistence type="predicted"/>
<dbReference type="AlphaFoldDB" id="A0A9D9IS13"/>
<reference evidence="1" key="1">
    <citation type="submission" date="2020-10" db="EMBL/GenBank/DDBJ databases">
        <authorList>
            <person name="Gilroy R."/>
        </authorList>
    </citation>
    <scope>NUCLEOTIDE SEQUENCE</scope>
    <source>
        <strain evidence="1">6919</strain>
    </source>
</reference>
<comment type="caution">
    <text evidence="1">The sequence shown here is derived from an EMBL/GenBank/DDBJ whole genome shotgun (WGS) entry which is preliminary data.</text>
</comment>
<dbReference type="Pfam" id="PF08843">
    <property type="entry name" value="AbiEii"/>
    <property type="match status" value="1"/>
</dbReference>
<protein>
    <submittedName>
        <fullName evidence="1">Nucleotidyl transferase AbiEii/AbiGii toxin family protein</fullName>
    </submittedName>
</protein>
<gene>
    <name evidence="1" type="ORF">IAB88_06325</name>
</gene>
<accession>A0A9D9IS13</accession>
<dbReference type="EMBL" id="JADIMC010000069">
    <property type="protein sequence ID" value="MBO8476593.1"/>
    <property type="molecule type" value="Genomic_DNA"/>
</dbReference>
<sequence>MKLHYNTVSPILLDYLKRLMQNSAFNCFYLAGGTSLALQRGHRMSIDIDLFTDIDYGSMETQKIKSELSSMFPYTERIEELDRRQMLYTLYVGDDKDSIVKLDLCYDQGTQTFPLIYADDLRLADQRDIAAMKIEATLDKEQRRKDFWDIHDLLESYTVEKLLSFHRQRYPYSHDIQEIADAFGRCRHATDKTEVICLKGKYWEFIAEDIASIVPEIKKRTDK</sequence>
<keyword evidence="1" id="KW-0808">Transferase</keyword>
<dbReference type="GO" id="GO:0016740">
    <property type="term" value="F:transferase activity"/>
    <property type="evidence" value="ECO:0007669"/>
    <property type="project" value="UniProtKB-KW"/>
</dbReference>
<name>A0A9D9IS13_9BACT</name>
<dbReference type="Proteomes" id="UP000823598">
    <property type="component" value="Unassembled WGS sequence"/>
</dbReference>
<dbReference type="InterPro" id="IPR014942">
    <property type="entry name" value="AbiEii"/>
</dbReference>
<reference evidence="1" key="2">
    <citation type="journal article" date="2021" name="PeerJ">
        <title>Extensive microbial diversity within the chicken gut microbiome revealed by metagenomics and culture.</title>
        <authorList>
            <person name="Gilroy R."/>
            <person name="Ravi A."/>
            <person name="Getino M."/>
            <person name="Pursley I."/>
            <person name="Horton D.L."/>
            <person name="Alikhan N.F."/>
            <person name="Baker D."/>
            <person name="Gharbi K."/>
            <person name="Hall N."/>
            <person name="Watson M."/>
            <person name="Adriaenssens E.M."/>
            <person name="Foster-Nyarko E."/>
            <person name="Jarju S."/>
            <person name="Secka A."/>
            <person name="Antonio M."/>
            <person name="Oren A."/>
            <person name="Chaudhuri R.R."/>
            <person name="La Ragione R."/>
            <person name="Hildebrand F."/>
            <person name="Pallen M.J."/>
        </authorList>
    </citation>
    <scope>NUCLEOTIDE SEQUENCE</scope>
    <source>
        <strain evidence="1">6919</strain>
    </source>
</reference>
<evidence type="ECO:0000313" key="1">
    <source>
        <dbReference type="EMBL" id="MBO8476593.1"/>
    </source>
</evidence>
<organism evidence="1 2">
    <name type="scientific">Candidatus Limisoma faecipullorum</name>
    <dbReference type="NCBI Taxonomy" id="2840854"/>
    <lineage>
        <taxon>Bacteria</taxon>
        <taxon>Pseudomonadati</taxon>
        <taxon>Bacteroidota</taxon>
        <taxon>Bacteroidia</taxon>
        <taxon>Bacteroidales</taxon>
        <taxon>Candidatus Limisoma</taxon>
    </lineage>
</organism>
<evidence type="ECO:0000313" key="2">
    <source>
        <dbReference type="Proteomes" id="UP000823598"/>
    </source>
</evidence>